<protein>
    <submittedName>
        <fullName evidence="1">Uncharacterized protein</fullName>
    </submittedName>
</protein>
<sequence>MRKIINCLKIRWYSSKLGHRPNAIILFGSSLMKISKMTINFCNAKKNYLMCLLFFFGAPLLAFSEVIEKRNLETLDDNLKQSSLVLALSADGKIAGGCDNNGSGLFNTVIWSGDKWGTKTVLRTLENKSFGFFQYVHYLLMEK</sequence>
<name>E0WUA0_9ENTR</name>
<dbReference type="HOGENOM" id="CLU_1802582_0_0_6"/>
<accession>E0WUA0</accession>
<keyword evidence="2" id="KW-1185">Reference proteome</keyword>
<gene>
    <name evidence="1" type="ORF">REG_1681</name>
</gene>
<proteinExistence type="predicted"/>
<evidence type="ECO:0000313" key="2">
    <source>
        <dbReference type="Proteomes" id="UP000005726"/>
    </source>
</evidence>
<dbReference type="Proteomes" id="UP000005726">
    <property type="component" value="Unassembled WGS sequence"/>
</dbReference>
<evidence type="ECO:0000313" key="1">
    <source>
        <dbReference type="EMBL" id="EFL91419.1"/>
    </source>
</evidence>
<reference evidence="1" key="1">
    <citation type="journal article" date="2009" name="Environ. Microbiol.">
        <title>Dynamics of genome evolution in facultative symbionts of aphids.</title>
        <authorList>
            <person name="Degnan P.H."/>
            <person name="Leonardo T.E."/>
            <person name="Cass B.N."/>
            <person name="Hurwitz B."/>
            <person name="Stern D."/>
            <person name="Gibbs R.A."/>
            <person name="Richards S."/>
            <person name="Moran N.A."/>
        </authorList>
    </citation>
    <scope>NUCLEOTIDE SEQUENCE [LARGE SCALE GENOMIC DNA]</scope>
    <source>
        <strain evidence="1">LSR1</strain>
    </source>
</reference>
<organism evidence="1 2">
    <name type="scientific">Candidatus Regiella insecticola LSR1</name>
    <dbReference type="NCBI Taxonomy" id="663321"/>
    <lineage>
        <taxon>Bacteria</taxon>
        <taxon>Pseudomonadati</taxon>
        <taxon>Pseudomonadota</taxon>
        <taxon>Gammaproteobacteria</taxon>
        <taxon>Enterobacterales</taxon>
        <taxon>Enterobacteriaceae</taxon>
        <taxon>aphid secondary symbionts</taxon>
        <taxon>Candidatus Regiella</taxon>
    </lineage>
</organism>
<dbReference type="AlphaFoldDB" id="E0WUA0"/>
<dbReference type="EMBL" id="GL379642">
    <property type="protein sequence ID" value="EFL91419.1"/>
    <property type="molecule type" value="Genomic_DNA"/>
</dbReference>